<dbReference type="PANTHER" id="PTHR43181:SF1">
    <property type="entry name" value="2-C-METHYL-D-ERYTHRITOL 2,4-CYCLODIPHOSPHATE SYNTHASE, CHLOROPLASTIC"/>
    <property type="match status" value="1"/>
</dbReference>
<proteinExistence type="inferred from homology"/>
<protein>
    <recommendedName>
        <fullName evidence="6 10">2-C-methyl-D-erythritol 2,4-cyclodiphosphate synthase</fullName>
        <ecNumber evidence="6 10">4.6.1.12</ecNumber>
    </recommendedName>
</protein>
<evidence type="ECO:0000256" key="10">
    <source>
        <dbReference type="RuleBase" id="RU004395"/>
    </source>
</evidence>
<evidence type="ECO:0000256" key="2">
    <source>
        <dbReference type="ARBA" id="ARBA00001968"/>
    </source>
</evidence>
<dbReference type="GO" id="GO:0016114">
    <property type="term" value="P:terpenoid biosynthetic process"/>
    <property type="evidence" value="ECO:0007669"/>
    <property type="project" value="InterPro"/>
</dbReference>
<dbReference type="PATRIC" id="fig|1125411.7.peg.508"/>
<dbReference type="NCBIfam" id="TIGR00151">
    <property type="entry name" value="ispF"/>
    <property type="match status" value="1"/>
</dbReference>
<keyword evidence="9 10" id="KW-0456">Lyase</keyword>
<dbReference type="Gene3D" id="3.30.1330.50">
    <property type="entry name" value="2-C-methyl-D-erythritol 2,4-cyclodiphosphate synthase"/>
    <property type="match status" value="1"/>
</dbReference>
<sequence>MIIKTGLGQDSHQFEKKSGKDLVLAGIKFDYPFGLKGNSDADVIFHSITNSISSITGKNILGDVADQLVKTGIKESAKYLQIALDDLGDWKINHIAVALECAKPKIANHVEAMKESIANTCQINRSDVGITATSGEGLTSFGRGEGIQAITIITVSKS</sequence>
<dbReference type="GO" id="GO:0008685">
    <property type="term" value="F:2-C-methyl-D-erythritol 2,4-cyclodiphosphate synthase activity"/>
    <property type="evidence" value="ECO:0007669"/>
    <property type="project" value="UniProtKB-EC"/>
</dbReference>
<evidence type="ECO:0000256" key="9">
    <source>
        <dbReference type="ARBA" id="ARBA00023239"/>
    </source>
</evidence>
<evidence type="ECO:0000256" key="8">
    <source>
        <dbReference type="ARBA" id="ARBA00023229"/>
    </source>
</evidence>
<comment type="cofactor">
    <cofactor evidence="2">
        <name>a divalent metal cation</name>
        <dbReference type="ChEBI" id="CHEBI:60240"/>
    </cofactor>
</comment>
<dbReference type="Proteomes" id="UP000068905">
    <property type="component" value="Chromosome"/>
</dbReference>
<dbReference type="InterPro" id="IPR003526">
    <property type="entry name" value="MECDP_synthase"/>
</dbReference>
<evidence type="ECO:0000256" key="1">
    <source>
        <dbReference type="ARBA" id="ARBA00000200"/>
    </source>
</evidence>
<keyword evidence="13" id="KW-1185">Reference proteome</keyword>
<feature type="domain" description="2-C-methyl-D-erythritol 2,4-cyclodiphosphate synthase" evidence="11">
    <location>
        <begin position="3"/>
        <end position="155"/>
    </location>
</feature>
<evidence type="ECO:0000256" key="7">
    <source>
        <dbReference type="ARBA" id="ARBA00022723"/>
    </source>
</evidence>
<dbReference type="SUPFAM" id="SSF69765">
    <property type="entry name" value="IpsF-like"/>
    <property type="match status" value="1"/>
</dbReference>
<reference evidence="12 13" key="1">
    <citation type="journal article" date="2015" name="Genome Announc.">
        <title>Genome Sequence of 'Candidatus Thioglobus singularis' Strain PS1, a Mixotroph from the SUP05 Clade of Marine Gammaproteobacteria.</title>
        <authorList>
            <person name="Marshall K.T."/>
            <person name="Morris R.M."/>
        </authorList>
    </citation>
    <scope>NUCLEOTIDE SEQUENCE [LARGE SCALE GENOMIC DNA]</scope>
    <source>
        <strain evidence="12 13">PS1</strain>
    </source>
</reference>
<dbReference type="AlphaFoldDB" id="A0A0M5KW34"/>
<evidence type="ECO:0000256" key="5">
    <source>
        <dbReference type="ARBA" id="ARBA00011233"/>
    </source>
</evidence>
<dbReference type="GO" id="GO:0046872">
    <property type="term" value="F:metal ion binding"/>
    <property type="evidence" value="ECO:0007669"/>
    <property type="project" value="UniProtKB-KW"/>
</dbReference>
<dbReference type="UniPathway" id="UPA00056">
    <property type="reaction ID" value="UER00095"/>
</dbReference>
<organism evidence="12 13">
    <name type="scientific">Candidatus Pseudothioglobus singularis PS1</name>
    <dbReference type="NCBI Taxonomy" id="1125411"/>
    <lineage>
        <taxon>Bacteria</taxon>
        <taxon>Pseudomonadati</taxon>
        <taxon>Pseudomonadota</taxon>
        <taxon>Gammaproteobacteria</taxon>
        <taxon>Candidatus Pseudothioglobaceae</taxon>
        <taxon>Candidatus Pseudothioglobus</taxon>
    </lineage>
</organism>
<evidence type="ECO:0000259" key="11">
    <source>
        <dbReference type="Pfam" id="PF02542"/>
    </source>
</evidence>
<keyword evidence="7" id="KW-0479">Metal-binding</keyword>
<comment type="similarity">
    <text evidence="4 10">Belongs to the IspF family.</text>
</comment>
<dbReference type="EC" id="4.6.1.12" evidence="6 10"/>
<gene>
    <name evidence="12" type="ORF">W908_02590</name>
</gene>
<evidence type="ECO:0000256" key="4">
    <source>
        <dbReference type="ARBA" id="ARBA00008480"/>
    </source>
</evidence>
<name>A0A0M5KW34_9GAMM</name>
<keyword evidence="8 10" id="KW-0414">Isoprene biosynthesis</keyword>
<dbReference type="InterPro" id="IPR036571">
    <property type="entry name" value="MECDP_synthase_sf"/>
</dbReference>
<comment type="pathway">
    <text evidence="3">Isoprenoid biosynthesis; isopentenyl diphosphate biosynthesis via DXP pathway; isopentenyl diphosphate from 1-deoxy-D-xylulose 5-phosphate: step 4/6.</text>
</comment>
<dbReference type="KEGG" id="tsn:W908_02590"/>
<evidence type="ECO:0000313" key="12">
    <source>
        <dbReference type="EMBL" id="ALE01586.1"/>
    </source>
</evidence>
<dbReference type="GO" id="GO:0019288">
    <property type="term" value="P:isopentenyl diphosphate biosynthetic process, methylerythritol 4-phosphate pathway"/>
    <property type="evidence" value="ECO:0007669"/>
    <property type="project" value="UniProtKB-UniPathway"/>
</dbReference>
<evidence type="ECO:0000313" key="13">
    <source>
        <dbReference type="Proteomes" id="UP000068905"/>
    </source>
</evidence>
<comment type="subunit">
    <text evidence="5">Homotrimer.</text>
</comment>
<dbReference type="RefSeq" id="WP_053819797.1">
    <property type="nucleotide sequence ID" value="NZ_CP006911.1"/>
</dbReference>
<dbReference type="STRING" id="1125411.W908_02590"/>
<evidence type="ECO:0000256" key="3">
    <source>
        <dbReference type="ARBA" id="ARBA00004709"/>
    </source>
</evidence>
<dbReference type="PANTHER" id="PTHR43181">
    <property type="entry name" value="2-C-METHYL-D-ERYTHRITOL 2,4-CYCLODIPHOSPHATE SYNTHASE, CHLOROPLASTIC"/>
    <property type="match status" value="1"/>
</dbReference>
<evidence type="ECO:0000256" key="6">
    <source>
        <dbReference type="ARBA" id="ARBA00012579"/>
    </source>
</evidence>
<dbReference type="Pfam" id="PF02542">
    <property type="entry name" value="YgbB"/>
    <property type="match status" value="1"/>
</dbReference>
<comment type="catalytic activity">
    <reaction evidence="1 10">
        <text>4-CDP-2-C-methyl-D-erythritol 2-phosphate = 2-C-methyl-D-erythritol 2,4-cyclic diphosphate + CMP</text>
        <dbReference type="Rhea" id="RHEA:23864"/>
        <dbReference type="ChEBI" id="CHEBI:57919"/>
        <dbReference type="ChEBI" id="CHEBI:58483"/>
        <dbReference type="ChEBI" id="CHEBI:60377"/>
        <dbReference type="EC" id="4.6.1.12"/>
    </reaction>
</comment>
<dbReference type="PROSITE" id="PS01350">
    <property type="entry name" value="ISPF"/>
    <property type="match status" value="1"/>
</dbReference>
<dbReference type="EMBL" id="CP006911">
    <property type="protein sequence ID" value="ALE01586.1"/>
    <property type="molecule type" value="Genomic_DNA"/>
</dbReference>
<dbReference type="OrthoDB" id="9804336at2"/>
<accession>A0A0M5KW34</accession>
<dbReference type="InterPro" id="IPR020555">
    <property type="entry name" value="MECDP_synthase_CS"/>
</dbReference>